<dbReference type="RefSeq" id="WP_052591328.1">
    <property type="nucleotide sequence ID" value="NZ_CP011112.1"/>
</dbReference>
<dbReference type="PIRSF" id="PIRSF000390">
    <property type="entry name" value="PLP_StrS"/>
    <property type="match status" value="1"/>
</dbReference>
<evidence type="ECO:0000256" key="3">
    <source>
        <dbReference type="PIRSR" id="PIRSR000390-2"/>
    </source>
</evidence>
<name>A0A0K1JHN4_9MICO</name>
<evidence type="ECO:0000256" key="4">
    <source>
        <dbReference type="RuleBase" id="RU004508"/>
    </source>
</evidence>
<dbReference type="Proteomes" id="UP000066480">
    <property type="component" value="Chromosome"/>
</dbReference>
<feature type="active site" description="Proton acceptor" evidence="2">
    <location>
        <position position="191"/>
    </location>
</feature>
<dbReference type="CDD" id="cd00616">
    <property type="entry name" value="AHBA_syn"/>
    <property type="match status" value="1"/>
</dbReference>
<feature type="modified residue" description="N6-(pyridoxal phosphate)lysine" evidence="3">
    <location>
        <position position="191"/>
    </location>
</feature>
<dbReference type="Gene3D" id="3.40.640.10">
    <property type="entry name" value="Type I PLP-dependent aspartate aminotransferase-like (Major domain)"/>
    <property type="match status" value="1"/>
</dbReference>
<dbReference type="STRING" id="571913.VV02_09955"/>
<dbReference type="InterPro" id="IPR000653">
    <property type="entry name" value="DegT/StrS_aminotransferase"/>
</dbReference>
<comment type="cofactor">
    <cofactor evidence="1">
        <name>pyridoxal 5'-phosphate</name>
        <dbReference type="ChEBI" id="CHEBI:597326"/>
    </cofactor>
</comment>
<reference evidence="5 6" key="1">
    <citation type="submission" date="2015-03" db="EMBL/GenBank/DDBJ databases">
        <title>Luteipulveratus halotolerans sp. nov., a novel actinobacterium (Dermacoccaceae) from Sarawak, Malaysia.</title>
        <authorList>
            <person name="Juboi H."/>
            <person name="Basik A."/>
            <person name="Shamsul S.S."/>
            <person name="Arnold P."/>
            <person name="Schmitt E.K."/>
            <person name="Sanglier J.-J."/>
            <person name="Yeo T."/>
        </authorList>
    </citation>
    <scope>NUCLEOTIDE SEQUENCE [LARGE SCALE GENOMIC DNA]</scope>
    <source>
        <strain evidence="5 6">MN07-A0370</strain>
    </source>
</reference>
<keyword evidence="6" id="KW-1185">Reference proteome</keyword>
<evidence type="ECO:0000256" key="1">
    <source>
        <dbReference type="ARBA" id="ARBA00001933"/>
    </source>
</evidence>
<dbReference type="PATRIC" id="fig|571913.6.peg.2032"/>
<dbReference type="GO" id="GO:0000271">
    <property type="term" value="P:polysaccharide biosynthetic process"/>
    <property type="evidence" value="ECO:0007669"/>
    <property type="project" value="TreeGrafter"/>
</dbReference>
<comment type="similarity">
    <text evidence="4">Belongs to the DegT/DnrJ/EryC1 family.</text>
</comment>
<accession>A0A0K1JHN4</accession>
<dbReference type="InterPro" id="IPR015421">
    <property type="entry name" value="PyrdxlP-dep_Trfase_major"/>
</dbReference>
<dbReference type="GO" id="GO:0008483">
    <property type="term" value="F:transaminase activity"/>
    <property type="evidence" value="ECO:0007669"/>
    <property type="project" value="TreeGrafter"/>
</dbReference>
<dbReference type="Pfam" id="PF01041">
    <property type="entry name" value="DegT_DnrJ_EryC1"/>
    <property type="match status" value="1"/>
</dbReference>
<dbReference type="AlphaFoldDB" id="A0A0K1JHN4"/>
<protein>
    <submittedName>
        <fullName evidence="5">Pyridoxal-5'-phosphate-dependent protein</fullName>
    </submittedName>
</protein>
<keyword evidence="3 4" id="KW-0663">Pyridoxal phosphate</keyword>
<dbReference type="KEGG" id="lmoi:VV02_09955"/>
<dbReference type="GO" id="GO:0030170">
    <property type="term" value="F:pyridoxal phosphate binding"/>
    <property type="evidence" value="ECO:0007669"/>
    <property type="project" value="TreeGrafter"/>
</dbReference>
<evidence type="ECO:0000256" key="2">
    <source>
        <dbReference type="PIRSR" id="PIRSR000390-1"/>
    </source>
</evidence>
<dbReference type="EMBL" id="CP011112">
    <property type="protein sequence ID" value="AKU16110.1"/>
    <property type="molecule type" value="Genomic_DNA"/>
</dbReference>
<dbReference type="OrthoDB" id="9804264at2"/>
<dbReference type="SUPFAM" id="SSF53383">
    <property type="entry name" value="PLP-dependent transferases"/>
    <property type="match status" value="1"/>
</dbReference>
<dbReference type="PANTHER" id="PTHR30244:SF34">
    <property type="entry name" value="DTDP-4-AMINO-4,6-DIDEOXYGALACTOSE TRANSAMINASE"/>
    <property type="match status" value="1"/>
</dbReference>
<proteinExistence type="inferred from homology"/>
<dbReference type="Gene3D" id="3.90.1150.10">
    <property type="entry name" value="Aspartate Aminotransferase, domain 1"/>
    <property type="match status" value="1"/>
</dbReference>
<organism evidence="5 6">
    <name type="scientific">Luteipulveratus mongoliensis</name>
    <dbReference type="NCBI Taxonomy" id="571913"/>
    <lineage>
        <taxon>Bacteria</taxon>
        <taxon>Bacillati</taxon>
        <taxon>Actinomycetota</taxon>
        <taxon>Actinomycetes</taxon>
        <taxon>Micrococcales</taxon>
        <taxon>Dermacoccaceae</taxon>
        <taxon>Luteipulveratus</taxon>
    </lineage>
</organism>
<dbReference type="InterPro" id="IPR015422">
    <property type="entry name" value="PyrdxlP-dep_Trfase_small"/>
</dbReference>
<dbReference type="InterPro" id="IPR015424">
    <property type="entry name" value="PyrdxlP-dep_Trfase"/>
</dbReference>
<sequence>MTAPRIHLSKAHVTEVEEELVLEALRSGWVAPLGPMVDRFEAEIAERVGVASALALASGTAALHLALLHHGAGPETVVVLPSMTFAASANAVLYTGAQPVFVDSQASDANLDVDQVLQAVDTLQVEGKTVACVMSVDLFGRSADYSRLEPALAKRGVALVEDAAEALGASHAGRAAGSFGSAAALSFNGNKIMTTSGGGMLISDDTDLVDRARYLSTQARQPAPWYEHTEMGFNYRMSNILAALGVGQLSRLDEMIARRRAHRQAYADTLGRLPGVRLLGRTDGDTDVDDNCWLTCIVLDPAEVSVSADDVVAALDAQQIEARHLWKPMHLQPLYERGRMFGGKQSETLFVYGVTLPSGSELSDSDVERVIEATTAAVSAA</sequence>
<evidence type="ECO:0000313" key="6">
    <source>
        <dbReference type="Proteomes" id="UP000066480"/>
    </source>
</evidence>
<dbReference type="PANTHER" id="PTHR30244">
    <property type="entry name" value="TRANSAMINASE"/>
    <property type="match status" value="1"/>
</dbReference>
<evidence type="ECO:0000313" key="5">
    <source>
        <dbReference type="EMBL" id="AKU16110.1"/>
    </source>
</evidence>
<gene>
    <name evidence="5" type="ORF">VV02_09955</name>
</gene>